<dbReference type="OMA" id="KICCEDR"/>
<dbReference type="Proteomes" id="UP000014760">
    <property type="component" value="Unassembled WGS sequence"/>
</dbReference>
<reference evidence="3" key="3">
    <citation type="submission" date="2015-06" db="UniProtKB">
        <authorList>
            <consortium name="EnsemblMetazoa"/>
        </authorList>
    </citation>
    <scope>IDENTIFICATION</scope>
</reference>
<sequence>MDNQSQSEDDEVFFGPISDKELKKSRKFSRRKTALFVPGFREDRKQMRLTMLANQMGVLAEEHVDQKENFPPAHVITGESAGKTRMQRAPFAPHQKIDYANEEADYANEEQAAGIDTATAVNDGAQQFALSSQPADLRSDRTNSANSACWALTEYHSRKDILRGFFRDTMASDVAIRQFDFSADHGKESTNEESIIDLKEDVTMVIKRHSNEGTSHDESINSSLSSNGPKPEMLAEACVVPADVENPKAAKAVYDMSPLVQTLPALKVTTPIRLHDEQNSAFKMYGSQGELRIAKDIGDNICGGDSGIEDGGSESPSKISRASSCATTISPEVTETPPVVKKKTPKSTRKVDNGQLKKTPRHRSEDRTNSYIHSEERKQSRPPLTPSNTPRSPRVTRSSRATQKSHKVDPKEVTERLHSPAASRCCRHNHGSVAADGRPVWNPSTLLDETTLRGSYLNSKETAIFASPFSFLKHTPGSTPRSSRKRTPRKEPAPKLDLDRLDSVPRKGQAKVTAATPDEKQNPSQKRVRSPGSAAHSANKRLPPFQSDGVSSPKDHRLLSLNEHQLDAVTNLHTMCNGQQQAKFVTKALATKIIKKAPEPKSPKIQWPSNPAIELDCPSPAGQKAAKPILHIRKPDELFPYVGEPPSPVVVKKTSTRRNVNPLSSFSF</sequence>
<dbReference type="OrthoDB" id="6137713at2759"/>
<feature type="compositionally biased region" description="Basic and acidic residues" evidence="1">
    <location>
        <begin position="489"/>
        <end position="505"/>
    </location>
</feature>
<dbReference type="AlphaFoldDB" id="R7VAM1"/>
<name>R7VAM1_CAPTE</name>
<dbReference type="EMBL" id="KB295708">
    <property type="protein sequence ID" value="ELU12735.1"/>
    <property type="molecule type" value="Genomic_DNA"/>
</dbReference>
<evidence type="ECO:0000256" key="1">
    <source>
        <dbReference type="SAM" id="MobiDB-lite"/>
    </source>
</evidence>
<feature type="region of interest" description="Disordered" evidence="1">
    <location>
        <begin position="471"/>
        <end position="555"/>
    </location>
</feature>
<dbReference type="HOGENOM" id="CLU_411178_0_0_1"/>
<proteinExistence type="predicted"/>
<protein>
    <submittedName>
        <fullName evidence="2 3">Uncharacterized protein</fullName>
    </submittedName>
</protein>
<organism evidence="2">
    <name type="scientific">Capitella teleta</name>
    <name type="common">Polychaete worm</name>
    <dbReference type="NCBI Taxonomy" id="283909"/>
    <lineage>
        <taxon>Eukaryota</taxon>
        <taxon>Metazoa</taxon>
        <taxon>Spiralia</taxon>
        <taxon>Lophotrochozoa</taxon>
        <taxon>Annelida</taxon>
        <taxon>Polychaeta</taxon>
        <taxon>Sedentaria</taxon>
        <taxon>Scolecida</taxon>
        <taxon>Capitellidae</taxon>
        <taxon>Capitella</taxon>
    </lineage>
</organism>
<feature type="compositionally biased region" description="Basic and acidic residues" evidence="1">
    <location>
        <begin position="362"/>
        <end position="379"/>
    </location>
</feature>
<evidence type="ECO:0000313" key="2">
    <source>
        <dbReference type="EMBL" id="ELU12735.1"/>
    </source>
</evidence>
<feature type="compositionally biased region" description="Low complexity" evidence="1">
    <location>
        <begin position="330"/>
        <end position="339"/>
    </location>
</feature>
<dbReference type="EMBL" id="AMQN01019398">
    <property type="status" value="NOT_ANNOTATED_CDS"/>
    <property type="molecule type" value="Genomic_DNA"/>
</dbReference>
<keyword evidence="4" id="KW-1185">Reference proteome</keyword>
<reference evidence="2 4" key="2">
    <citation type="journal article" date="2013" name="Nature">
        <title>Insights into bilaterian evolution from three spiralian genomes.</title>
        <authorList>
            <person name="Simakov O."/>
            <person name="Marletaz F."/>
            <person name="Cho S.J."/>
            <person name="Edsinger-Gonzales E."/>
            <person name="Havlak P."/>
            <person name="Hellsten U."/>
            <person name="Kuo D.H."/>
            <person name="Larsson T."/>
            <person name="Lv J."/>
            <person name="Arendt D."/>
            <person name="Savage R."/>
            <person name="Osoegawa K."/>
            <person name="de Jong P."/>
            <person name="Grimwood J."/>
            <person name="Chapman J.A."/>
            <person name="Shapiro H."/>
            <person name="Aerts A."/>
            <person name="Otillar R.P."/>
            <person name="Terry A.Y."/>
            <person name="Boore J.L."/>
            <person name="Grigoriev I.V."/>
            <person name="Lindberg D.R."/>
            <person name="Seaver E.C."/>
            <person name="Weisblat D.A."/>
            <person name="Putnam N.H."/>
            <person name="Rokhsar D.S."/>
        </authorList>
    </citation>
    <scope>NUCLEOTIDE SEQUENCE</scope>
    <source>
        <strain evidence="2 4">I ESC-2004</strain>
    </source>
</reference>
<feature type="region of interest" description="Disordered" evidence="1">
    <location>
        <begin position="304"/>
        <end position="434"/>
    </location>
</feature>
<evidence type="ECO:0000313" key="4">
    <source>
        <dbReference type="Proteomes" id="UP000014760"/>
    </source>
</evidence>
<dbReference type="EnsemblMetazoa" id="CapteT227125">
    <property type="protein sequence ID" value="CapteP227125"/>
    <property type="gene ID" value="CapteG227125"/>
</dbReference>
<feature type="compositionally biased region" description="Basic and acidic residues" evidence="1">
    <location>
        <begin position="406"/>
        <end position="418"/>
    </location>
</feature>
<accession>R7VAM1</accession>
<gene>
    <name evidence="2" type="ORF">CAPTEDRAFT_227125</name>
</gene>
<reference evidence="4" key="1">
    <citation type="submission" date="2012-12" db="EMBL/GenBank/DDBJ databases">
        <authorList>
            <person name="Hellsten U."/>
            <person name="Grimwood J."/>
            <person name="Chapman J.A."/>
            <person name="Shapiro H."/>
            <person name="Aerts A."/>
            <person name="Otillar R.P."/>
            <person name="Terry A.Y."/>
            <person name="Boore J.L."/>
            <person name="Simakov O."/>
            <person name="Marletaz F."/>
            <person name="Cho S.-J."/>
            <person name="Edsinger-Gonzales E."/>
            <person name="Havlak P."/>
            <person name="Kuo D.-H."/>
            <person name="Larsson T."/>
            <person name="Lv J."/>
            <person name="Arendt D."/>
            <person name="Savage R."/>
            <person name="Osoegawa K."/>
            <person name="de Jong P."/>
            <person name="Lindberg D.R."/>
            <person name="Seaver E.C."/>
            <person name="Weisblat D.A."/>
            <person name="Putnam N.H."/>
            <person name="Grigoriev I.V."/>
            <person name="Rokhsar D.S."/>
        </authorList>
    </citation>
    <scope>NUCLEOTIDE SEQUENCE</scope>
    <source>
        <strain evidence="4">I ESC-2004</strain>
    </source>
</reference>
<feature type="compositionally biased region" description="Polar residues" evidence="1">
    <location>
        <begin position="318"/>
        <end position="329"/>
    </location>
</feature>
<feature type="compositionally biased region" description="Low complexity" evidence="1">
    <location>
        <begin position="386"/>
        <end position="402"/>
    </location>
</feature>
<evidence type="ECO:0000313" key="3">
    <source>
        <dbReference type="EnsemblMetazoa" id="CapteP227125"/>
    </source>
</evidence>